<evidence type="ECO:0000313" key="8">
    <source>
        <dbReference type="Proteomes" id="UP001492380"/>
    </source>
</evidence>
<dbReference type="CDD" id="cd05471">
    <property type="entry name" value="pepsin_like"/>
    <property type="match status" value="1"/>
</dbReference>
<keyword evidence="5" id="KW-0732">Signal</keyword>
<dbReference type="EMBL" id="JBBWRZ010000002">
    <property type="protein sequence ID" value="KAK8244240.1"/>
    <property type="molecule type" value="Genomic_DNA"/>
</dbReference>
<dbReference type="Proteomes" id="UP001492380">
    <property type="component" value="Unassembled WGS sequence"/>
</dbReference>
<comment type="similarity">
    <text evidence="1 3">Belongs to the peptidase A1 family.</text>
</comment>
<dbReference type="InterPro" id="IPR034164">
    <property type="entry name" value="Pepsin-like_dom"/>
</dbReference>
<evidence type="ECO:0000256" key="3">
    <source>
        <dbReference type="RuleBase" id="RU000454"/>
    </source>
</evidence>
<dbReference type="PROSITE" id="PS00141">
    <property type="entry name" value="ASP_PROTEASE"/>
    <property type="match status" value="1"/>
</dbReference>
<feature type="signal peptide" evidence="5">
    <location>
        <begin position="1"/>
        <end position="20"/>
    </location>
</feature>
<feature type="region of interest" description="Disordered" evidence="4">
    <location>
        <begin position="405"/>
        <end position="439"/>
    </location>
</feature>
<dbReference type="SUPFAM" id="SSF50630">
    <property type="entry name" value="Acid proteases"/>
    <property type="match status" value="1"/>
</dbReference>
<evidence type="ECO:0000259" key="6">
    <source>
        <dbReference type="PROSITE" id="PS51767"/>
    </source>
</evidence>
<keyword evidence="2 3" id="KW-0064">Aspartyl protease</keyword>
<dbReference type="InterPro" id="IPR001969">
    <property type="entry name" value="Aspartic_peptidase_AS"/>
</dbReference>
<keyword evidence="3" id="KW-0645">Protease</keyword>
<evidence type="ECO:0000256" key="1">
    <source>
        <dbReference type="ARBA" id="ARBA00007447"/>
    </source>
</evidence>
<evidence type="ECO:0000313" key="7">
    <source>
        <dbReference type="EMBL" id="KAK8244240.1"/>
    </source>
</evidence>
<reference evidence="7 8" key="1">
    <citation type="submission" date="2024-04" db="EMBL/GenBank/DDBJ databases">
        <title>Phyllosticta paracitricarpa is synonymous to the EU quarantine fungus P. citricarpa based on phylogenomic analyses.</title>
        <authorList>
            <consortium name="Lawrence Berkeley National Laboratory"/>
            <person name="Van Ingen-Buijs V.A."/>
            <person name="Van Westerhoven A.C."/>
            <person name="Haridas S."/>
            <person name="Skiadas P."/>
            <person name="Martin F."/>
            <person name="Groenewald J.Z."/>
            <person name="Crous P.W."/>
            <person name="Seidl M.F."/>
        </authorList>
    </citation>
    <scope>NUCLEOTIDE SEQUENCE [LARGE SCALE GENOMIC DNA]</scope>
    <source>
        <strain evidence="7 8">CBS 123374</strain>
    </source>
</reference>
<evidence type="ECO:0000256" key="2">
    <source>
        <dbReference type="ARBA" id="ARBA00022750"/>
    </source>
</evidence>
<dbReference type="InterPro" id="IPR033121">
    <property type="entry name" value="PEPTIDASE_A1"/>
</dbReference>
<gene>
    <name evidence="7" type="ORF">HDK90DRAFT_149887</name>
</gene>
<protein>
    <submittedName>
        <fullName evidence="7">Rhizopuspepsin-1</fullName>
    </submittedName>
</protein>
<dbReference type="Pfam" id="PF00026">
    <property type="entry name" value="Asp"/>
    <property type="match status" value="1"/>
</dbReference>
<evidence type="ECO:0000256" key="4">
    <source>
        <dbReference type="SAM" id="MobiDB-lite"/>
    </source>
</evidence>
<feature type="region of interest" description="Disordered" evidence="4">
    <location>
        <begin position="461"/>
        <end position="491"/>
    </location>
</feature>
<keyword evidence="8" id="KW-1185">Reference proteome</keyword>
<dbReference type="PANTHER" id="PTHR47966:SF75">
    <property type="entry name" value="ENDOPEPTIDASE (CTSD), PUTATIVE (AFU_ORTHOLOGUE AFUA_4G07040)-RELATED"/>
    <property type="match status" value="1"/>
</dbReference>
<dbReference type="InterPro" id="IPR001461">
    <property type="entry name" value="Aspartic_peptidase_A1"/>
</dbReference>
<feature type="compositionally biased region" description="Low complexity" evidence="4">
    <location>
        <begin position="461"/>
        <end position="478"/>
    </location>
</feature>
<accession>A0ABR1Z0H6</accession>
<name>A0ABR1Z0H6_9PEZI</name>
<dbReference type="PANTHER" id="PTHR47966">
    <property type="entry name" value="BETA-SITE APP-CLEAVING ENZYME, ISOFORM A-RELATED"/>
    <property type="match status" value="1"/>
</dbReference>
<organism evidence="7 8">
    <name type="scientific">Phyllosticta capitalensis</name>
    <dbReference type="NCBI Taxonomy" id="121624"/>
    <lineage>
        <taxon>Eukaryota</taxon>
        <taxon>Fungi</taxon>
        <taxon>Dikarya</taxon>
        <taxon>Ascomycota</taxon>
        <taxon>Pezizomycotina</taxon>
        <taxon>Dothideomycetes</taxon>
        <taxon>Dothideomycetes incertae sedis</taxon>
        <taxon>Botryosphaeriales</taxon>
        <taxon>Phyllostictaceae</taxon>
        <taxon>Phyllosticta</taxon>
    </lineage>
</organism>
<dbReference type="InterPro" id="IPR021109">
    <property type="entry name" value="Peptidase_aspartic_dom_sf"/>
</dbReference>
<keyword evidence="3" id="KW-0378">Hydrolase</keyword>
<proteinExistence type="inferred from homology"/>
<evidence type="ECO:0000256" key="5">
    <source>
        <dbReference type="SAM" id="SignalP"/>
    </source>
</evidence>
<dbReference type="Gene3D" id="2.40.70.10">
    <property type="entry name" value="Acid Proteases"/>
    <property type="match status" value="2"/>
</dbReference>
<feature type="domain" description="Peptidase A1" evidence="6">
    <location>
        <begin position="90"/>
        <end position="397"/>
    </location>
</feature>
<comment type="caution">
    <text evidence="7">The sequence shown here is derived from an EMBL/GenBank/DDBJ whole genome shotgun (WGS) entry which is preliminary data.</text>
</comment>
<feature type="chain" id="PRO_5045634287" evidence="5">
    <location>
        <begin position="21"/>
        <end position="512"/>
    </location>
</feature>
<dbReference type="PROSITE" id="PS51767">
    <property type="entry name" value="PEPTIDASE_A1"/>
    <property type="match status" value="1"/>
</dbReference>
<sequence>MHFRSLVGALACIVSPFVTAFYPYHPSLATAGHPDPAPANSKPQAARSLSFPIYRQPIRRANEYYKVVSSADPTQSDSAALDQDGSDLTYFAAVKFGDDATEFYLLADTAATNTWVMGASCSTAACEKHSTLGSGSSSLDEKSGTFSIAYGSGQVNGTLAEDDIQIAGFTVSMTFGLAGYASSDFESFPIDGVMGLGRADMTSQSVTEGTILDALAKASLIPAKVFGMHLSRNEDAQDGEINFGAPNPSRYDGDLAWTSAMDNDRGFWEIPIDDAAVDGSSTGLSDRTAIIDSGTSYILIPADDAAALHKLVPSASKNGEVYTVPCDTTQNLQLTFSNVAYDISYRDWVGGTVGDGTCQSNIIARQTFGAKQWLVGDVFLKNVYAVFDQDNVRVGFGVKSQTSSVSSSSAAETQSSTTSAESASSTGATSSSADVSDASASSSGSMVTSVSSVPPLVVPGVSTPGTPLGTPAATSTPGSLPTDSAGSRGCGSHGGWAMGAAFAGAVVMGVVA</sequence>
<dbReference type="PRINTS" id="PR00792">
    <property type="entry name" value="PEPSIN"/>
</dbReference>